<evidence type="ECO:0000313" key="2">
    <source>
        <dbReference type="EMBL" id="PFH62488.1"/>
    </source>
</evidence>
<evidence type="ECO:0000256" key="1">
    <source>
        <dbReference type="SAM" id="SignalP"/>
    </source>
</evidence>
<dbReference type="EMBL" id="LAZP02000027">
    <property type="protein sequence ID" value="PFH62488.1"/>
    <property type="molecule type" value="Genomic_DNA"/>
</dbReference>
<dbReference type="AlphaFoldDB" id="A0A2A9PMA4"/>
<organism evidence="2 3">
    <name type="scientific">Ophiocordyceps unilateralis</name>
    <name type="common">Zombie-ant fungus</name>
    <name type="synonym">Torrubia unilateralis</name>
    <dbReference type="NCBI Taxonomy" id="268505"/>
    <lineage>
        <taxon>Eukaryota</taxon>
        <taxon>Fungi</taxon>
        <taxon>Dikarya</taxon>
        <taxon>Ascomycota</taxon>
        <taxon>Pezizomycotina</taxon>
        <taxon>Sordariomycetes</taxon>
        <taxon>Hypocreomycetidae</taxon>
        <taxon>Hypocreales</taxon>
        <taxon>Ophiocordycipitaceae</taxon>
        <taxon>Ophiocordyceps</taxon>
    </lineage>
</organism>
<gene>
    <name evidence="2" type="ORF">XA68_13390</name>
</gene>
<reference evidence="2 3" key="2">
    <citation type="journal article" date="2017" name="Sci. Rep.">
        <title>Ant-infecting Ophiocordyceps genomes reveal a high diversity of potential behavioral manipulation genes and a possible major role for enterotoxins.</title>
        <authorList>
            <person name="de Bekker C."/>
            <person name="Ohm R.A."/>
            <person name="Evans H.C."/>
            <person name="Brachmann A."/>
            <person name="Hughes D.P."/>
        </authorList>
    </citation>
    <scope>NUCLEOTIDE SEQUENCE [LARGE SCALE GENOMIC DNA]</scope>
    <source>
        <strain evidence="2 3">SC16a</strain>
    </source>
</reference>
<sequence length="166" mass="18071">MKSQGVFVFLATLVGVGLAAPHSGEASFDNMSLAKREDMAAACLQHLCCPNNKRDLETTQTLQAHQSAAAAQCLVCWKFGICGKKKAAVREGETAKVTVPIPENVIKNNKNFQKGGFWIEKGGRKYWVGENGQYYEWMGAGGSSRLGGHGHVGKGKDGQWEYTFED</sequence>
<keyword evidence="1" id="KW-0732">Signal</keyword>
<reference evidence="2 3" key="1">
    <citation type="journal article" date="2015" name="BMC Genomics">
        <title>Gene expression during zombie ant biting behavior reflects the complexity underlying fungal parasitic behavioral manipulation.</title>
        <authorList>
            <person name="de Bekker C."/>
            <person name="Ohm R.A."/>
            <person name="Loreto R.G."/>
            <person name="Sebastian A."/>
            <person name="Albert I."/>
            <person name="Merrow M."/>
            <person name="Brachmann A."/>
            <person name="Hughes D.P."/>
        </authorList>
    </citation>
    <scope>NUCLEOTIDE SEQUENCE [LARGE SCALE GENOMIC DNA]</scope>
    <source>
        <strain evidence="2 3">SC16a</strain>
    </source>
</reference>
<dbReference type="Proteomes" id="UP000037136">
    <property type="component" value="Unassembled WGS sequence"/>
</dbReference>
<dbReference type="OrthoDB" id="4925188at2759"/>
<name>A0A2A9PMA4_OPHUN</name>
<evidence type="ECO:0000313" key="3">
    <source>
        <dbReference type="Proteomes" id="UP000037136"/>
    </source>
</evidence>
<protein>
    <submittedName>
        <fullName evidence="2">Uncharacterized protein</fullName>
    </submittedName>
</protein>
<keyword evidence="3" id="KW-1185">Reference proteome</keyword>
<feature type="signal peptide" evidence="1">
    <location>
        <begin position="1"/>
        <end position="19"/>
    </location>
</feature>
<accession>A0A2A9PMA4</accession>
<feature type="chain" id="PRO_5012834899" evidence="1">
    <location>
        <begin position="20"/>
        <end position="166"/>
    </location>
</feature>
<comment type="caution">
    <text evidence="2">The sequence shown here is derived from an EMBL/GenBank/DDBJ whole genome shotgun (WGS) entry which is preliminary data.</text>
</comment>
<proteinExistence type="predicted"/>